<protein>
    <submittedName>
        <fullName evidence="1">Uncharacterized protein</fullName>
    </submittedName>
</protein>
<dbReference type="AlphaFoldDB" id="A0AAW2GIC4"/>
<name>A0AAW2GIC4_9HYME</name>
<dbReference type="EMBL" id="JADYXP020000004">
    <property type="protein sequence ID" value="KAL0126977.1"/>
    <property type="molecule type" value="Genomic_DNA"/>
</dbReference>
<accession>A0AAW2GIC4</accession>
<proteinExistence type="predicted"/>
<dbReference type="Proteomes" id="UP001430953">
    <property type="component" value="Unassembled WGS sequence"/>
</dbReference>
<keyword evidence="2" id="KW-1185">Reference proteome</keyword>
<reference evidence="1 2" key="1">
    <citation type="submission" date="2023-03" db="EMBL/GenBank/DDBJ databases">
        <title>High recombination rates correlate with genetic variation in Cardiocondyla obscurior ants.</title>
        <authorList>
            <person name="Errbii M."/>
        </authorList>
    </citation>
    <scope>NUCLEOTIDE SEQUENCE [LARGE SCALE GENOMIC DNA]</scope>
    <source>
        <strain evidence="1">Alpha-2009</strain>
        <tissue evidence="1">Whole body</tissue>
    </source>
</reference>
<evidence type="ECO:0000313" key="1">
    <source>
        <dbReference type="EMBL" id="KAL0126977.1"/>
    </source>
</evidence>
<sequence>MEYFRPTVPGRANLPYAFAYTRPVFANRSHGFHAEALGARIRIHTHTPGRCSRLRVFTGKREGATIRLPSGLGLPLFAYLSFSLFPSLPLPPFRPSPFLSLSFSLSFPLPPLLLSCRPRASSRSLASFVFMI</sequence>
<evidence type="ECO:0000313" key="2">
    <source>
        <dbReference type="Proteomes" id="UP001430953"/>
    </source>
</evidence>
<organism evidence="1 2">
    <name type="scientific">Cardiocondyla obscurior</name>
    <dbReference type="NCBI Taxonomy" id="286306"/>
    <lineage>
        <taxon>Eukaryota</taxon>
        <taxon>Metazoa</taxon>
        <taxon>Ecdysozoa</taxon>
        <taxon>Arthropoda</taxon>
        <taxon>Hexapoda</taxon>
        <taxon>Insecta</taxon>
        <taxon>Pterygota</taxon>
        <taxon>Neoptera</taxon>
        <taxon>Endopterygota</taxon>
        <taxon>Hymenoptera</taxon>
        <taxon>Apocrita</taxon>
        <taxon>Aculeata</taxon>
        <taxon>Formicoidea</taxon>
        <taxon>Formicidae</taxon>
        <taxon>Myrmicinae</taxon>
        <taxon>Cardiocondyla</taxon>
    </lineage>
</organism>
<gene>
    <name evidence="1" type="ORF">PUN28_005370</name>
</gene>
<comment type="caution">
    <text evidence="1">The sequence shown here is derived from an EMBL/GenBank/DDBJ whole genome shotgun (WGS) entry which is preliminary data.</text>
</comment>